<dbReference type="EMBL" id="FNGM01000002">
    <property type="protein sequence ID" value="SDL34332.1"/>
    <property type="molecule type" value="Genomic_DNA"/>
</dbReference>
<evidence type="ECO:0000256" key="2">
    <source>
        <dbReference type="ARBA" id="ARBA00022741"/>
    </source>
</evidence>
<dbReference type="EMBL" id="LIPY01000113">
    <property type="protein sequence ID" value="KWX74822.1"/>
    <property type="molecule type" value="Genomic_DNA"/>
</dbReference>
<dbReference type="CDD" id="cd19481">
    <property type="entry name" value="RecA-like_protease"/>
    <property type="match status" value="1"/>
</dbReference>
<evidence type="ECO:0000256" key="1">
    <source>
        <dbReference type="ARBA" id="ARBA00006914"/>
    </source>
</evidence>
<evidence type="ECO:0000259" key="4">
    <source>
        <dbReference type="SMART" id="SM00382"/>
    </source>
</evidence>
<keyword evidence="2" id="KW-0547">Nucleotide-binding</keyword>
<gene>
    <name evidence="5" type="ORF">AML91_14355</name>
    <name evidence="6" type="ORF">SAMN05216191_102394</name>
</gene>
<comment type="similarity">
    <text evidence="1">Belongs to the AAA ATPase family.</text>
</comment>
<evidence type="ECO:0000313" key="7">
    <source>
        <dbReference type="Proteomes" id="UP000070252"/>
    </source>
</evidence>
<evidence type="ECO:0000313" key="5">
    <source>
        <dbReference type="EMBL" id="KWX74822.1"/>
    </source>
</evidence>
<keyword evidence="3" id="KW-0067">ATP-binding</keyword>
<dbReference type="GO" id="GO:0016887">
    <property type="term" value="F:ATP hydrolysis activity"/>
    <property type="evidence" value="ECO:0007669"/>
    <property type="project" value="InterPro"/>
</dbReference>
<dbReference type="SMART" id="SM00382">
    <property type="entry name" value="AAA"/>
    <property type="match status" value="1"/>
</dbReference>
<dbReference type="InterPro" id="IPR050221">
    <property type="entry name" value="26S_Proteasome_ATPase"/>
</dbReference>
<evidence type="ECO:0000313" key="8">
    <source>
        <dbReference type="Proteomes" id="UP000182783"/>
    </source>
</evidence>
<feature type="domain" description="AAA+ ATPase" evidence="4">
    <location>
        <begin position="118"/>
        <end position="250"/>
    </location>
</feature>
<evidence type="ECO:0000313" key="6">
    <source>
        <dbReference type="EMBL" id="SDL34332.1"/>
    </source>
</evidence>
<accession>A0A1G9JAL0</accession>
<dbReference type="PANTHER" id="PTHR23073">
    <property type="entry name" value="26S PROTEASOME REGULATORY SUBUNIT"/>
    <property type="match status" value="1"/>
</dbReference>
<evidence type="ECO:0000256" key="3">
    <source>
        <dbReference type="ARBA" id="ARBA00022840"/>
    </source>
</evidence>
<dbReference type="GO" id="GO:0005524">
    <property type="term" value="F:ATP binding"/>
    <property type="evidence" value="ECO:0007669"/>
    <property type="project" value="UniProtKB-KW"/>
</dbReference>
<reference evidence="6 8" key="2">
    <citation type="submission" date="2016-10" db="EMBL/GenBank/DDBJ databases">
        <authorList>
            <person name="de Groot N.N."/>
        </authorList>
    </citation>
    <scope>NUCLEOTIDE SEQUENCE [LARGE SCALE GENOMIC DNA]</scope>
    <source>
        <strain evidence="6 8">CGMCC 1.10239</strain>
    </source>
</reference>
<sequence length="372" mass="42261">MEFGNEIIKIIEGGLDKNKDKVKSYSKLLMDKLQDEGDSRFAERIRRLLENKSAHPVYMDEFLSKPTDQDSQMDMIDITLPGSEKINLVLSDTTNKKIHSYIDSVKNRSKLTALGIDLSEALLLYGPPGCGKTSIAHYIAQELNLPLVTGKLDSMVSSLLGSTAKNIRKIFDYAKERPCILFLDEFDAIAKARTDENEVGELKRVVNSLLQNIDNFTQNNLLICATNHEKLLDEAVWRRFSTVIEVPRPTSKTLIPLVQMYLNNVDYDFKDESKKLKKISTALDGLAPSDVKTVCYSAIKNSVIADSNTVTHIDFLYQLYLFKNYNEDELSPVQFLYQLGVKQNDISKFLNISLRQIRNNLSQEEDVTDDEQ</sequence>
<dbReference type="Pfam" id="PF00004">
    <property type="entry name" value="AAA"/>
    <property type="match status" value="1"/>
</dbReference>
<name>A0A1G9JAL0_9BACL</name>
<dbReference type="Proteomes" id="UP000070252">
    <property type="component" value="Unassembled WGS sequence"/>
</dbReference>
<proteinExistence type="inferred from homology"/>
<protein>
    <submittedName>
        <fullName evidence="5 6">ATPase</fullName>
    </submittedName>
</protein>
<dbReference type="InterPro" id="IPR003593">
    <property type="entry name" value="AAA+_ATPase"/>
</dbReference>
<organism evidence="6 8">
    <name type="scientific">Paenibacillus jilunlii</name>
    <dbReference type="NCBI Taxonomy" id="682956"/>
    <lineage>
        <taxon>Bacteria</taxon>
        <taxon>Bacillati</taxon>
        <taxon>Bacillota</taxon>
        <taxon>Bacilli</taxon>
        <taxon>Bacillales</taxon>
        <taxon>Paenibacillaceae</taxon>
        <taxon>Paenibacillus</taxon>
    </lineage>
</organism>
<dbReference type="InterPro" id="IPR027417">
    <property type="entry name" value="P-loop_NTPase"/>
</dbReference>
<dbReference type="SUPFAM" id="SSF52540">
    <property type="entry name" value="P-loop containing nucleoside triphosphate hydrolases"/>
    <property type="match status" value="1"/>
</dbReference>
<dbReference type="InterPro" id="IPR003959">
    <property type="entry name" value="ATPase_AAA_core"/>
</dbReference>
<dbReference type="RefSeq" id="WP_062523626.1">
    <property type="nucleotide sequence ID" value="NZ_FNGM01000002.1"/>
</dbReference>
<reference evidence="5 7" key="1">
    <citation type="submission" date="2015-08" db="EMBL/GenBank/DDBJ databases">
        <title>Genome of Paenibacillus jilunlii.</title>
        <authorList>
            <person name="Sant'Anna F.H."/>
            <person name="Ambrosini A."/>
            <person name="Souza R."/>
            <person name="Bach E."/>
            <person name="Fernandes G."/>
            <person name="Balsanelli E."/>
            <person name="Baura V.A."/>
            <person name="Pedrosa F.O."/>
            <person name="Souza E.M."/>
            <person name="Passaglia L."/>
        </authorList>
    </citation>
    <scope>NUCLEOTIDE SEQUENCE [LARGE SCALE GENOMIC DNA]</scope>
    <source>
        <strain evidence="5 7">DSM 23019</strain>
    </source>
</reference>
<keyword evidence="7" id="KW-1185">Reference proteome</keyword>
<dbReference type="Gene3D" id="3.40.50.300">
    <property type="entry name" value="P-loop containing nucleotide triphosphate hydrolases"/>
    <property type="match status" value="1"/>
</dbReference>
<dbReference type="Proteomes" id="UP000182783">
    <property type="component" value="Unassembled WGS sequence"/>
</dbReference>
<dbReference type="AlphaFoldDB" id="A0A1G9JAL0"/>